<keyword evidence="10" id="KW-1185">Reference proteome</keyword>
<dbReference type="InterPro" id="IPR036259">
    <property type="entry name" value="MFS_trans_sf"/>
</dbReference>
<feature type="transmembrane region" description="Helical" evidence="7">
    <location>
        <begin position="435"/>
        <end position="458"/>
    </location>
</feature>
<feature type="transmembrane region" description="Helical" evidence="7">
    <location>
        <begin position="169"/>
        <end position="191"/>
    </location>
</feature>
<feature type="domain" description="Major facilitator superfamily (MFS) profile" evidence="8">
    <location>
        <begin position="25"/>
        <end position="527"/>
    </location>
</feature>
<proteinExistence type="inferred from homology"/>
<evidence type="ECO:0000256" key="2">
    <source>
        <dbReference type="ARBA" id="ARBA00010992"/>
    </source>
</evidence>
<evidence type="ECO:0000256" key="3">
    <source>
        <dbReference type="ARBA" id="ARBA00022448"/>
    </source>
</evidence>
<dbReference type="Pfam" id="PF00083">
    <property type="entry name" value="Sugar_tr"/>
    <property type="match status" value="2"/>
</dbReference>
<dbReference type="PANTHER" id="PTHR48022:SF42">
    <property type="entry name" value="MAJOR FACILITATOR SUPERFAMILY (MFS) PROFILE DOMAIN-CONTAINING PROTEIN"/>
    <property type="match status" value="1"/>
</dbReference>
<dbReference type="GeneID" id="69017002"/>
<evidence type="ECO:0000256" key="6">
    <source>
        <dbReference type="ARBA" id="ARBA00023136"/>
    </source>
</evidence>
<gene>
    <name evidence="9" type="ORF">GCG54_00009869</name>
</gene>
<dbReference type="GO" id="GO:0005351">
    <property type="term" value="F:carbohydrate:proton symporter activity"/>
    <property type="evidence" value="ECO:0007669"/>
    <property type="project" value="TreeGrafter"/>
</dbReference>
<comment type="subcellular location">
    <subcellularLocation>
        <location evidence="1">Membrane</location>
        <topology evidence="1">Multi-pass membrane protein</topology>
    </subcellularLocation>
</comment>
<reference evidence="9" key="1">
    <citation type="journal article" date="2020" name="Phytopathology">
        <title>Genome sequence and comparative analysis of Colletotrichum gloeosporioides isolated from Liriodendron leaves.</title>
        <authorList>
            <person name="Fu F.F."/>
            <person name="Hao Z."/>
            <person name="Wang P."/>
            <person name="Lu Y."/>
            <person name="Xue L.J."/>
            <person name="Wei G."/>
            <person name="Tian Y."/>
            <person name="Baishi H."/>
            <person name="Xu H."/>
            <person name="Shi J."/>
            <person name="Cheng T."/>
            <person name="Wang G."/>
            <person name="Yi Y."/>
            <person name="Chen J."/>
        </authorList>
    </citation>
    <scope>NUCLEOTIDE SEQUENCE</scope>
    <source>
        <strain evidence="9">Lc1</strain>
    </source>
</reference>
<feature type="transmembrane region" description="Helical" evidence="7">
    <location>
        <begin position="110"/>
        <end position="128"/>
    </location>
</feature>
<dbReference type="EMBL" id="WVTB01000001">
    <property type="protein sequence ID" value="KAF3812184.1"/>
    <property type="molecule type" value="Genomic_DNA"/>
</dbReference>
<keyword evidence="3" id="KW-0813">Transport</keyword>
<dbReference type="InterPro" id="IPR003663">
    <property type="entry name" value="Sugar/inositol_transpt"/>
</dbReference>
<dbReference type="InterPro" id="IPR005828">
    <property type="entry name" value="MFS_sugar_transport-like"/>
</dbReference>
<feature type="transmembrane region" description="Helical" evidence="7">
    <location>
        <begin position="134"/>
        <end position="157"/>
    </location>
</feature>
<dbReference type="InterPro" id="IPR020846">
    <property type="entry name" value="MFS_dom"/>
</dbReference>
<feature type="transmembrane region" description="Helical" evidence="7">
    <location>
        <begin position="397"/>
        <end position="415"/>
    </location>
</feature>
<feature type="transmembrane region" description="Helical" evidence="7">
    <location>
        <begin position="470"/>
        <end position="490"/>
    </location>
</feature>
<keyword evidence="4 7" id="KW-0812">Transmembrane</keyword>
<feature type="transmembrane region" description="Helical" evidence="7">
    <location>
        <begin position="203"/>
        <end position="224"/>
    </location>
</feature>
<dbReference type="PANTHER" id="PTHR48022">
    <property type="entry name" value="PLASTIDIC GLUCOSE TRANSPORTER 4"/>
    <property type="match status" value="1"/>
</dbReference>
<keyword evidence="6 7" id="KW-0472">Membrane</keyword>
<evidence type="ECO:0000256" key="5">
    <source>
        <dbReference type="ARBA" id="ARBA00022989"/>
    </source>
</evidence>
<evidence type="ECO:0000313" key="10">
    <source>
        <dbReference type="Proteomes" id="UP000613401"/>
    </source>
</evidence>
<dbReference type="PROSITE" id="PS00217">
    <property type="entry name" value="SUGAR_TRANSPORT_2"/>
    <property type="match status" value="1"/>
</dbReference>
<keyword evidence="5 7" id="KW-1133">Transmembrane helix</keyword>
<dbReference type="PROSITE" id="PS50850">
    <property type="entry name" value="MFS"/>
    <property type="match status" value="1"/>
</dbReference>
<dbReference type="RefSeq" id="XP_045271343.1">
    <property type="nucleotide sequence ID" value="XM_045409806.1"/>
</dbReference>
<feature type="transmembrane region" description="Helical" evidence="7">
    <location>
        <begin position="294"/>
        <end position="314"/>
    </location>
</feature>
<feature type="transmembrane region" description="Helical" evidence="7">
    <location>
        <begin position="370"/>
        <end position="388"/>
    </location>
</feature>
<evidence type="ECO:0000313" key="9">
    <source>
        <dbReference type="EMBL" id="KAF3812184.1"/>
    </source>
</evidence>
<accession>A0A8H4CXY9</accession>
<evidence type="ECO:0000256" key="7">
    <source>
        <dbReference type="SAM" id="Phobius"/>
    </source>
</evidence>
<name>A0A8H4CXY9_COLGL</name>
<organism evidence="9 10">
    <name type="scientific">Colletotrichum gloeosporioides</name>
    <name type="common">Anthracnose fungus</name>
    <name type="synonym">Glomerella cingulata</name>
    <dbReference type="NCBI Taxonomy" id="474922"/>
    <lineage>
        <taxon>Eukaryota</taxon>
        <taxon>Fungi</taxon>
        <taxon>Dikarya</taxon>
        <taxon>Ascomycota</taxon>
        <taxon>Pezizomycotina</taxon>
        <taxon>Sordariomycetes</taxon>
        <taxon>Hypocreomycetidae</taxon>
        <taxon>Glomerellales</taxon>
        <taxon>Glomerellaceae</taxon>
        <taxon>Colletotrichum</taxon>
        <taxon>Colletotrichum gloeosporioides species complex</taxon>
    </lineage>
</organism>
<evidence type="ECO:0000256" key="1">
    <source>
        <dbReference type="ARBA" id="ARBA00004141"/>
    </source>
</evidence>
<evidence type="ECO:0000259" key="8">
    <source>
        <dbReference type="PROSITE" id="PS50850"/>
    </source>
</evidence>
<feature type="transmembrane region" description="Helical" evidence="7">
    <location>
        <begin position="502"/>
        <end position="523"/>
    </location>
</feature>
<dbReference type="PRINTS" id="PR00171">
    <property type="entry name" value="SUGRTRNSPORT"/>
</dbReference>
<evidence type="ECO:0000256" key="4">
    <source>
        <dbReference type="ARBA" id="ARBA00022692"/>
    </source>
</evidence>
<comment type="similarity">
    <text evidence="2">Belongs to the major facilitator superfamily. Sugar transporter (TC 2.A.1.1) family.</text>
</comment>
<dbReference type="SUPFAM" id="SSF103473">
    <property type="entry name" value="MFS general substrate transporter"/>
    <property type="match status" value="1"/>
</dbReference>
<sequence>MGCFNTHASGTNDPPEVRNWRIHFIALVASMSALALGYDSAVIGGTMALDSFVRDFGLLDATQSKRDEVQSNIVSTFYASRLSSLSNVAFFEIEYGTNLMGFRLLGRKRAILIASCVFLLGGTVMTASNGNMNMIIGGRAVAGLGIGACALVVPVYIAETAPPSIRGRLIGIFEIASQGGGMLGFWINYATDQIVANDAKTQWIVPLAFQLVPGVLLFVGMMFCPESPRWLAKGDNYESAEGVLTMIRGLSNDHSYIRHEMGEIRTQIEQRSTTKMSKTAKAKKLFQKGVRNRLGIGLALMFLQSFTGVNILMYCESILHWSSPGGGGSTRLVLGVSWYHANGFTLLLDSPRIFETLGVTGTSTKLFSTGFYGVAKTLGMITFTILVIEKVGRRKGMIWGSALGCIPMFYIGSYVMKANPIEAAAAGRPVAKDGWAYLAITCVYIHGFIITATWQGITWTVCSEIFPLDIRMLCVALTTADTWVGSFIIARTTPYMISDLGYGAYFFFSAILVGMGIWAFAFVPETKGISLEDMDALFMKPTHKIVWAQLRRKPFHTERVEPEADVKDLEVEEIEKR</sequence>
<dbReference type="PROSITE" id="PS00216">
    <property type="entry name" value="SUGAR_TRANSPORT_1"/>
    <property type="match status" value="1"/>
</dbReference>
<dbReference type="Proteomes" id="UP000613401">
    <property type="component" value="Unassembled WGS sequence"/>
</dbReference>
<dbReference type="InterPro" id="IPR005829">
    <property type="entry name" value="Sugar_transporter_CS"/>
</dbReference>
<dbReference type="Gene3D" id="1.20.1250.20">
    <property type="entry name" value="MFS general substrate transporter like domains"/>
    <property type="match status" value="1"/>
</dbReference>
<protein>
    <submittedName>
        <fullName evidence="9">Putative quinate permease</fullName>
    </submittedName>
</protein>
<feature type="transmembrane region" description="Helical" evidence="7">
    <location>
        <begin position="20"/>
        <end position="38"/>
    </location>
</feature>
<reference evidence="9" key="2">
    <citation type="submission" date="2020-03" db="EMBL/GenBank/DDBJ databases">
        <authorList>
            <person name="Fu F.-F."/>
            <person name="Chen J."/>
        </authorList>
    </citation>
    <scope>NUCLEOTIDE SEQUENCE</scope>
    <source>
        <strain evidence="9">Lc1</strain>
    </source>
</reference>
<comment type="caution">
    <text evidence="9">The sequence shown here is derived from an EMBL/GenBank/DDBJ whole genome shotgun (WGS) entry which is preliminary data.</text>
</comment>
<dbReference type="InterPro" id="IPR050360">
    <property type="entry name" value="MFS_Sugar_Transporters"/>
</dbReference>
<dbReference type="AlphaFoldDB" id="A0A8H4CXY9"/>
<dbReference type="GO" id="GO:0016020">
    <property type="term" value="C:membrane"/>
    <property type="evidence" value="ECO:0007669"/>
    <property type="project" value="UniProtKB-SubCell"/>
</dbReference>